<accession>A0A2H9ZUQ3</accession>
<dbReference type="EMBL" id="KZ453612">
    <property type="protein sequence ID" value="PKA47016.1"/>
    <property type="molecule type" value="Genomic_DNA"/>
</dbReference>
<evidence type="ECO:0000313" key="2">
    <source>
        <dbReference type="EMBL" id="PKA47016.1"/>
    </source>
</evidence>
<dbReference type="InterPro" id="IPR012677">
    <property type="entry name" value="Nucleotide-bd_a/b_plait_sf"/>
</dbReference>
<dbReference type="PANTHER" id="PTHR21678">
    <property type="entry name" value="GROWTH INHIBITION AND DIFFERENTIATION RELATED PROTEIN 88"/>
    <property type="match status" value="1"/>
</dbReference>
<feature type="region of interest" description="Disordered" evidence="1">
    <location>
        <begin position="188"/>
        <end position="213"/>
    </location>
</feature>
<dbReference type="PANTHER" id="PTHR21678:SF0">
    <property type="entry name" value="C3H1-TYPE DOMAIN-CONTAINING PROTEIN"/>
    <property type="match status" value="1"/>
</dbReference>
<sequence>MAGGDTEVEGWGDAVEDLVDKGDVDEAISLLESVVLKLEKLCLSSAGSGDHLRLATALSDLAGLHSSRGFSLKADEIRSRALIIRSRSFHPPESEPRQVRSVWETSEQKEENGTASSSNKCQEDEDDWEALADLAASSGEVLFSAGQEEAAGLDTSWMVAPSGAPRRRGRGSFLYRKDGLYSDQVDNGTMFDNSGSEDEEASAHTTDEKARTDGNLRYGTNHVLVLYDFPPITRTIQLEKLFDRFRDHGVSIRWINDTVALAVFRTPSIAHEALNSIHFPFKARRLEEDDVLLAQVSPRDLEPPFPRPKTSASTAQRLIAHGMGIKPSNNAELKEFRKQEATRKNLNLKKSTDQFNHRSGPSSRRAKVALKILETSRHS</sequence>
<dbReference type="OrthoDB" id="5418203at2759"/>
<gene>
    <name evidence="2" type="ORF">AXF42_Ash011690</name>
</gene>
<dbReference type="Gene3D" id="3.30.70.330">
    <property type="match status" value="1"/>
</dbReference>
<dbReference type="Proteomes" id="UP000236161">
    <property type="component" value="Unassembled WGS sequence"/>
</dbReference>
<proteinExistence type="predicted"/>
<protein>
    <recommendedName>
        <fullName evidence="4">Coiled-coil domain-containing protein R3HCC1L</fullName>
    </recommendedName>
</protein>
<feature type="region of interest" description="Disordered" evidence="1">
    <location>
        <begin position="342"/>
        <end position="367"/>
    </location>
</feature>
<keyword evidence="3" id="KW-1185">Reference proteome</keyword>
<dbReference type="InterPro" id="IPR039884">
    <property type="entry name" value="R3HC1/R3HCL"/>
</dbReference>
<feature type="region of interest" description="Disordered" evidence="1">
    <location>
        <begin position="88"/>
        <end position="126"/>
    </location>
</feature>
<reference evidence="2 3" key="1">
    <citation type="journal article" date="2017" name="Nature">
        <title>The Apostasia genome and the evolution of orchids.</title>
        <authorList>
            <person name="Zhang G.Q."/>
            <person name="Liu K.W."/>
            <person name="Li Z."/>
            <person name="Lohaus R."/>
            <person name="Hsiao Y.Y."/>
            <person name="Niu S.C."/>
            <person name="Wang J.Y."/>
            <person name="Lin Y.C."/>
            <person name="Xu Q."/>
            <person name="Chen L.J."/>
            <person name="Yoshida K."/>
            <person name="Fujiwara S."/>
            <person name="Wang Z.W."/>
            <person name="Zhang Y.Q."/>
            <person name="Mitsuda N."/>
            <person name="Wang M."/>
            <person name="Liu G.H."/>
            <person name="Pecoraro L."/>
            <person name="Huang H.X."/>
            <person name="Xiao X.J."/>
            <person name="Lin M."/>
            <person name="Wu X.Y."/>
            <person name="Wu W.L."/>
            <person name="Chen Y.Y."/>
            <person name="Chang S.B."/>
            <person name="Sakamoto S."/>
            <person name="Ohme-Takagi M."/>
            <person name="Yagi M."/>
            <person name="Zeng S.J."/>
            <person name="Shen C.Y."/>
            <person name="Yeh C.M."/>
            <person name="Luo Y.B."/>
            <person name="Tsai W.C."/>
            <person name="Van de Peer Y."/>
            <person name="Liu Z.J."/>
        </authorList>
    </citation>
    <scope>NUCLEOTIDE SEQUENCE [LARGE SCALE GENOMIC DNA]</scope>
    <source>
        <strain evidence="3">cv. Shenzhen</strain>
        <tissue evidence="2">Stem</tissue>
    </source>
</reference>
<name>A0A2H9ZUQ3_9ASPA</name>
<organism evidence="2 3">
    <name type="scientific">Apostasia shenzhenica</name>
    <dbReference type="NCBI Taxonomy" id="1088818"/>
    <lineage>
        <taxon>Eukaryota</taxon>
        <taxon>Viridiplantae</taxon>
        <taxon>Streptophyta</taxon>
        <taxon>Embryophyta</taxon>
        <taxon>Tracheophyta</taxon>
        <taxon>Spermatophyta</taxon>
        <taxon>Magnoliopsida</taxon>
        <taxon>Liliopsida</taxon>
        <taxon>Asparagales</taxon>
        <taxon>Orchidaceae</taxon>
        <taxon>Apostasioideae</taxon>
        <taxon>Apostasia</taxon>
    </lineage>
</organism>
<evidence type="ECO:0000313" key="3">
    <source>
        <dbReference type="Proteomes" id="UP000236161"/>
    </source>
</evidence>
<evidence type="ECO:0000256" key="1">
    <source>
        <dbReference type="SAM" id="MobiDB-lite"/>
    </source>
</evidence>
<evidence type="ECO:0008006" key="4">
    <source>
        <dbReference type="Google" id="ProtNLM"/>
    </source>
</evidence>
<dbReference type="AlphaFoldDB" id="A0A2H9ZUQ3"/>
<feature type="compositionally biased region" description="Basic and acidic residues" evidence="1">
    <location>
        <begin position="201"/>
        <end position="213"/>
    </location>
</feature>